<dbReference type="InterPro" id="IPR026992">
    <property type="entry name" value="DIOX_N"/>
</dbReference>
<dbReference type="Proteomes" id="UP000737018">
    <property type="component" value="Unassembled WGS sequence"/>
</dbReference>
<dbReference type="EMBL" id="JRKL02010341">
    <property type="protein sequence ID" value="KAF3946030.1"/>
    <property type="molecule type" value="Genomic_DNA"/>
</dbReference>
<keyword evidence="5 6" id="KW-0408">Iron</keyword>
<feature type="domain" description="Fe2OG dioxygenase" evidence="7">
    <location>
        <begin position="216"/>
        <end position="315"/>
    </location>
</feature>
<comment type="caution">
    <text evidence="8">The sequence shown here is derived from an EMBL/GenBank/DDBJ whole genome shotgun (WGS) entry which is preliminary data.</text>
</comment>
<evidence type="ECO:0000256" key="3">
    <source>
        <dbReference type="ARBA" id="ARBA00022723"/>
    </source>
</evidence>
<dbReference type="OrthoDB" id="288590at2759"/>
<comment type="similarity">
    <text evidence="2 6">Belongs to the iron/ascorbate-dependent oxidoreductase family.</text>
</comment>
<gene>
    <name evidence="8" type="ORF">CMV_027658</name>
</gene>
<comment type="cofactor">
    <cofactor evidence="1">
        <name>Fe cation</name>
        <dbReference type="ChEBI" id="CHEBI:24875"/>
    </cofactor>
</comment>
<evidence type="ECO:0000313" key="9">
    <source>
        <dbReference type="Proteomes" id="UP000737018"/>
    </source>
</evidence>
<evidence type="ECO:0000256" key="6">
    <source>
        <dbReference type="RuleBase" id="RU003682"/>
    </source>
</evidence>
<accession>A0A8J4V958</accession>
<dbReference type="Pfam" id="PF14226">
    <property type="entry name" value="DIOX_N"/>
    <property type="match status" value="1"/>
</dbReference>
<keyword evidence="4 6" id="KW-0560">Oxidoreductase</keyword>
<keyword evidence="9" id="KW-1185">Reference proteome</keyword>
<name>A0A8J4V958_9ROSI</name>
<proteinExistence type="inferred from homology"/>
<dbReference type="FunFam" id="2.60.120.330:FF:000005">
    <property type="entry name" value="1-aminocyclopropane-1-carboxylate oxidase homolog 1"/>
    <property type="match status" value="1"/>
</dbReference>
<keyword evidence="3 6" id="KW-0479">Metal-binding</keyword>
<evidence type="ECO:0000256" key="1">
    <source>
        <dbReference type="ARBA" id="ARBA00001962"/>
    </source>
</evidence>
<dbReference type="InterPro" id="IPR027443">
    <property type="entry name" value="IPNS-like_sf"/>
</dbReference>
<dbReference type="PROSITE" id="PS51471">
    <property type="entry name" value="FE2OG_OXY"/>
    <property type="match status" value="1"/>
</dbReference>
<evidence type="ECO:0000256" key="4">
    <source>
        <dbReference type="ARBA" id="ARBA00023002"/>
    </source>
</evidence>
<dbReference type="Pfam" id="PF03171">
    <property type="entry name" value="2OG-FeII_Oxy"/>
    <property type="match status" value="1"/>
</dbReference>
<evidence type="ECO:0000256" key="2">
    <source>
        <dbReference type="ARBA" id="ARBA00008056"/>
    </source>
</evidence>
<reference evidence="8" key="1">
    <citation type="submission" date="2020-03" db="EMBL/GenBank/DDBJ databases">
        <title>Castanea mollissima Vanexum genome sequencing.</title>
        <authorList>
            <person name="Staton M."/>
        </authorList>
    </citation>
    <scope>NUCLEOTIDE SEQUENCE</scope>
    <source>
        <tissue evidence="8">Leaf</tissue>
    </source>
</reference>
<dbReference type="GO" id="GO:0051213">
    <property type="term" value="F:dioxygenase activity"/>
    <property type="evidence" value="ECO:0007669"/>
    <property type="project" value="UniProtKB-ARBA"/>
</dbReference>
<dbReference type="InterPro" id="IPR005123">
    <property type="entry name" value="Oxoglu/Fe-dep_dioxygenase_dom"/>
</dbReference>
<evidence type="ECO:0000259" key="7">
    <source>
        <dbReference type="PROSITE" id="PS51471"/>
    </source>
</evidence>
<evidence type="ECO:0000256" key="5">
    <source>
        <dbReference type="ARBA" id="ARBA00023004"/>
    </source>
</evidence>
<dbReference type="SUPFAM" id="SSF51197">
    <property type="entry name" value="Clavaminate synthase-like"/>
    <property type="match status" value="1"/>
</dbReference>
<evidence type="ECO:0000313" key="8">
    <source>
        <dbReference type="EMBL" id="KAF3946030.1"/>
    </source>
</evidence>
<dbReference type="PANTHER" id="PTHR10209">
    <property type="entry name" value="OXIDOREDUCTASE, 2OG-FE II OXYGENASE FAMILY PROTEIN"/>
    <property type="match status" value="1"/>
</dbReference>
<protein>
    <recommendedName>
        <fullName evidence="7">Fe2OG dioxygenase domain-containing protein</fullName>
    </recommendedName>
</protein>
<dbReference type="GO" id="GO:0046872">
    <property type="term" value="F:metal ion binding"/>
    <property type="evidence" value="ECO:0007669"/>
    <property type="project" value="UniProtKB-KW"/>
</dbReference>
<dbReference type="Gene3D" id="2.60.120.330">
    <property type="entry name" value="B-lactam Antibiotic, Isopenicillin N Synthase, Chain"/>
    <property type="match status" value="1"/>
</dbReference>
<sequence length="367" mass="40976">MEIVDDLFSDYDRAKEVKEFDETKAGVKGLVDSGVVKIPRFFIHPPEKLPSPLSNKIASDISQLVPVIDLKGFASEQRSEIVNEIRAAAETWGTFKMVNHGVPSATMAELLEGIRQFHEQPKEVKMEWYSRDTSLLVRYISNGSLFHASTPAHWRDTLACAFPNEQLDKDELPQVCRQAITEFMKCMVKLKEMLSELLSEALGLSSDYLASSDCLSSESVVCNYYPICPEPELTLGAPKHSDPFVLTILLQDHIGGLQVLHQNQWVDVPPVDGALIANIGDFMQLITNDRFKSVEHRVLAGKIGARVSAACFFMPSTANKLKAYGPIKELLSENNPPLYKETHLTEYRGQYRSTGLDGTTLSIFKLP</sequence>
<organism evidence="8 9">
    <name type="scientific">Castanea mollissima</name>
    <name type="common">Chinese chestnut</name>
    <dbReference type="NCBI Taxonomy" id="60419"/>
    <lineage>
        <taxon>Eukaryota</taxon>
        <taxon>Viridiplantae</taxon>
        <taxon>Streptophyta</taxon>
        <taxon>Embryophyta</taxon>
        <taxon>Tracheophyta</taxon>
        <taxon>Spermatophyta</taxon>
        <taxon>Magnoliopsida</taxon>
        <taxon>eudicotyledons</taxon>
        <taxon>Gunneridae</taxon>
        <taxon>Pentapetalae</taxon>
        <taxon>rosids</taxon>
        <taxon>fabids</taxon>
        <taxon>Fagales</taxon>
        <taxon>Fagaceae</taxon>
        <taxon>Castanea</taxon>
    </lineage>
</organism>
<dbReference type="PANTHER" id="PTHR10209:SF714">
    <property type="entry name" value="1-AMINOCYCLOPROPANE-1-CARBOXYLATE OXIDASE HOMOLOG 11-RELATED"/>
    <property type="match status" value="1"/>
</dbReference>
<dbReference type="InterPro" id="IPR044861">
    <property type="entry name" value="IPNS-like_FE2OG_OXY"/>
</dbReference>
<dbReference type="AlphaFoldDB" id="A0A8J4V958"/>